<comment type="caution">
    <text evidence="2">The sequence shown here is derived from an EMBL/GenBank/DDBJ whole genome shotgun (WGS) entry which is preliminary data.</text>
</comment>
<sequence length="176" mass="20752">MITLPEECYYIIFNKLRPKFKILFSCALVNRYWCRIAIPILWDDPKGYFKDIRLFRILLLTLSAKEQILLIPFKISLPNQQKPLFEYTSYITSVNDYLDHGIRNWLQYGRYDLGSELANAMKSSLVAMFLRTSKNLKYLCLNEIICNRIIFESLHENTTVTSLNLCNVSDDFKSKQ</sequence>
<dbReference type="EMBL" id="WTPW01000050">
    <property type="protein sequence ID" value="KAF0554403.1"/>
    <property type="molecule type" value="Genomic_DNA"/>
</dbReference>
<dbReference type="AlphaFoldDB" id="A0A8H4EU91"/>
<dbReference type="OrthoDB" id="10257471at2759"/>
<evidence type="ECO:0000313" key="3">
    <source>
        <dbReference type="Proteomes" id="UP000439903"/>
    </source>
</evidence>
<dbReference type="InterPro" id="IPR032675">
    <property type="entry name" value="LRR_dom_sf"/>
</dbReference>
<dbReference type="Proteomes" id="UP000439903">
    <property type="component" value="Unassembled WGS sequence"/>
</dbReference>
<reference evidence="2 3" key="1">
    <citation type="journal article" date="2019" name="Environ. Microbiol.">
        <title>At the nexus of three kingdoms: the genome of the mycorrhizal fungus Gigaspora margarita provides insights into plant, endobacterial and fungal interactions.</title>
        <authorList>
            <person name="Venice F."/>
            <person name="Ghignone S."/>
            <person name="Salvioli di Fossalunga A."/>
            <person name="Amselem J."/>
            <person name="Novero M."/>
            <person name="Xianan X."/>
            <person name="Sedzielewska Toro K."/>
            <person name="Morin E."/>
            <person name="Lipzen A."/>
            <person name="Grigoriev I.V."/>
            <person name="Henrissat B."/>
            <person name="Martin F.M."/>
            <person name="Bonfante P."/>
        </authorList>
    </citation>
    <scope>NUCLEOTIDE SEQUENCE [LARGE SCALE GENOMIC DNA]</scope>
    <source>
        <strain evidence="2 3">BEG34</strain>
    </source>
</reference>
<evidence type="ECO:0000313" key="2">
    <source>
        <dbReference type="EMBL" id="KAF0554403.1"/>
    </source>
</evidence>
<dbReference type="InterPro" id="IPR001810">
    <property type="entry name" value="F-box_dom"/>
</dbReference>
<dbReference type="Pfam" id="PF12937">
    <property type="entry name" value="F-box-like"/>
    <property type="match status" value="1"/>
</dbReference>
<keyword evidence="3" id="KW-1185">Reference proteome</keyword>
<protein>
    <recommendedName>
        <fullName evidence="1">F-box domain-containing protein</fullName>
    </recommendedName>
</protein>
<dbReference type="Gene3D" id="3.80.10.10">
    <property type="entry name" value="Ribonuclease Inhibitor"/>
    <property type="match status" value="1"/>
</dbReference>
<name>A0A8H4EU91_GIGMA</name>
<gene>
    <name evidence="2" type="ORF">F8M41_019174</name>
</gene>
<accession>A0A8H4EU91</accession>
<feature type="domain" description="F-box" evidence="1">
    <location>
        <begin position="3"/>
        <end position="43"/>
    </location>
</feature>
<proteinExistence type="predicted"/>
<organism evidence="2 3">
    <name type="scientific">Gigaspora margarita</name>
    <dbReference type="NCBI Taxonomy" id="4874"/>
    <lineage>
        <taxon>Eukaryota</taxon>
        <taxon>Fungi</taxon>
        <taxon>Fungi incertae sedis</taxon>
        <taxon>Mucoromycota</taxon>
        <taxon>Glomeromycotina</taxon>
        <taxon>Glomeromycetes</taxon>
        <taxon>Diversisporales</taxon>
        <taxon>Gigasporaceae</taxon>
        <taxon>Gigaspora</taxon>
    </lineage>
</organism>
<evidence type="ECO:0000259" key="1">
    <source>
        <dbReference type="Pfam" id="PF12937"/>
    </source>
</evidence>